<evidence type="ECO:0000256" key="1">
    <source>
        <dbReference type="SAM" id="MobiDB-lite"/>
    </source>
</evidence>
<dbReference type="Proteomes" id="UP000327157">
    <property type="component" value="Unassembled WGS sequence"/>
</dbReference>
<organism evidence="2 3">
    <name type="scientific">Pyrus ussuriensis x Pyrus communis</name>
    <dbReference type="NCBI Taxonomy" id="2448454"/>
    <lineage>
        <taxon>Eukaryota</taxon>
        <taxon>Viridiplantae</taxon>
        <taxon>Streptophyta</taxon>
        <taxon>Embryophyta</taxon>
        <taxon>Tracheophyta</taxon>
        <taxon>Spermatophyta</taxon>
        <taxon>Magnoliopsida</taxon>
        <taxon>eudicotyledons</taxon>
        <taxon>Gunneridae</taxon>
        <taxon>Pentapetalae</taxon>
        <taxon>rosids</taxon>
        <taxon>fabids</taxon>
        <taxon>Rosales</taxon>
        <taxon>Rosaceae</taxon>
        <taxon>Amygdaloideae</taxon>
        <taxon>Maleae</taxon>
        <taxon>Pyrus</taxon>
    </lineage>
</organism>
<protein>
    <submittedName>
        <fullName evidence="2">Pentatricopeptide repeat-containing protein</fullName>
    </submittedName>
</protein>
<reference evidence="2 3" key="1">
    <citation type="submission" date="2019-09" db="EMBL/GenBank/DDBJ databases">
        <authorList>
            <person name="Ou C."/>
        </authorList>
    </citation>
    <scope>NUCLEOTIDE SEQUENCE [LARGE SCALE GENOMIC DNA]</scope>
    <source>
        <strain evidence="2">S2</strain>
        <tissue evidence="2">Leaf</tissue>
    </source>
</reference>
<accession>A0A5N5H1B5</accession>
<reference evidence="2 3" key="2">
    <citation type="submission" date="2019-11" db="EMBL/GenBank/DDBJ databases">
        <title>A de novo genome assembly of a pear dwarfing rootstock.</title>
        <authorList>
            <person name="Wang F."/>
            <person name="Wang J."/>
            <person name="Li S."/>
            <person name="Zhang Y."/>
            <person name="Fang M."/>
            <person name="Ma L."/>
            <person name="Zhao Y."/>
            <person name="Jiang S."/>
        </authorList>
    </citation>
    <scope>NUCLEOTIDE SEQUENCE [LARGE SCALE GENOMIC DNA]</scope>
    <source>
        <strain evidence="2">S2</strain>
        <tissue evidence="2">Leaf</tissue>
    </source>
</reference>
<feature type="compositionally biased region" description="Polar residues" evidence="1">
    <location>
        <begin position="64"/>
        <end position="74"/>
    </location>
</feature>
<comment type="caution">
    <text evidence="2">The sequence shown here is derived from an EMBL/GenBank/DDBJ whole genome shotgun (WGS) entry which is preliminary data.</text>
</comment>
<evidence type="ECO:0000313" key="2">
    <source>
        <dbReference type="EMBL" id="KAB2619961.1"/>
    </source>
</evidence>
<proteinExistence type="predicted"/>
<evidence type="ECO:0000313" key="3">
    <source>
        <dbReference type="Proteomes" id="UP000327157"/>
    </source>
</evidence>
<name>A0A5N5H1B5_9ROSA</name>
<feature type="region of interest" description="Disordered" evidence="1">
    <location>
        <begin position="36"/>
        <end position="88"/>
    </location>
</feature>
<dbReference type="AlphaFoldDB" id="A0A5N5H1B5"/>
<keyword evidence="3" id="KW-1185">Reference proteome</keyword>
<dbReference type="EMBL" id="SMOL01000361">
    <property type="protein sequence ID" value="KAB2619961.1"/>
    <property type="molecule type" value="Genomic_DNA"/>
</dbReference>
<sequence length="108" mass="11737">MHIYTNHPLHNPMRRPHQIVVSQNLKNHTERKLGSFKTRLALDPSEKPQSDSGSGPNLDEDSNKQVGVDNNSLETIGDPLGVAKSPGLFVNGVENKVPVMRLGESCGG</sequence>
<gene>
    <name evidence="2" type="ORF">D8674_036921</name>
</gene>